<reference evidence="2" key="1">
    <citation type="submission" date="2021-09" db="EMBL/GenBank/DDBJ databases">
        <authorList>
            <consortium name="AG Swart"/>
            <person name="Singh M."/>
            <person name="Singh A."/>
            <person name="Seah K."/>
            <person name="Emmerich C."/>
        </authorList>
    </citation>
    <scope>NUCLEOTIDE SEQUENCE</scope>
    <source>
        <strain evidence="2">ATCC30299</strain>
    </source>
</reference>
<accession>A0AAU9JNS1</accession>
<evidence type="ECO:0000313" key="3">
    <source>
        <dbReference type="Proteomes" id="UP001162131"/>
    </source>
</evidence>
<organism evidence="2 3">
    <name type="scientific">Blepharisma stoltei</name>
    <dbReference type="NCBI Taxonomy" id="1481888"/>
    <lineage>
        <taxon>Eukaryota</taxon>
        <taxon>Sar</taxon>
        <taxon>Alveolata</taxon>
        <taxon>Ciliophora</taxon>
        <taxon>Postciliodesmatophora</taxon>
        <taxon>Heterotrichea</taxon>
        <taxon>Heterotrichida</taxon>
        <taxon>Blepharismidae</taxon>
        <taxon>Blepharisma</taxon>
    </lineage>
</organism>
<dbReference type="Pfam" id="PF10601">
    <property type="entry name" value="zf-LITAF-like"/>
    <property type="match status" value="1"/>
</dbReference>
<dbReference type="Proteomes" id="UP001162131">
    <property type="component" value="Unassembled WGS sequence"/>
</dbReference>
<keyword evidence="3" id="KW-1185">Reference proteome</keyword>
<gene>
    <name evidence="2" type="ORF">BSTOLATCC_MIC48296</name>
</gene>
<feature type="domain" description="LITAF" evidence="1">
    <location>
        <begin position="238"/>
        <end position="320"/>
    </location>
</feature>
<name>A0AAU9JNS1_9CILI</name>
<evidence type="ECO:0000259" key="1">
    <source>
        <dbReference type="PROSITE" id="PS51837"/>
    </source>
</evidence>
<proteinExistence type="predicted"/>
<dbReference type="PROSITE" id="PS51837">
    <property type="entry name" value="LITAF"/>
    <property type="match status" value="1"/>
</dbReference>
<evidence type="ECO:0000313" key="2">
    <source>
        <dbReference type="EMBL" id="CAG9329476.1"/>
    </source>
</evidence>
<dbReference type="InterPro" id="IPR006629">
    <property type="entry name" value="LITAF"/>
</dbReference>
<comment type="caution">
    <text evidence="2">The sequence shown here is derived from an EMBL/GenBank/DDBJ whole genome shotgun (WGS) entry which is preliminary data.</text>
</comment>
<protein>
    <recommendedName>
        <fullName evidence="1">LITAF domain-containing protein</fullName>
    </recommendedName>
</protein>
<dbReference type="AlphaFoldDB" id="A0AAU9JNS1"/>
<sequence length="321" mass="36349">MSFEMREGEVHSLSFLYEEGQSDSSDPNLQPISFLTKALNFEQSDISLDIFPNSLSKRHSYISSLQASKISSDLHESWKYSKEVSEIFPGHHMHAPSVLVKSGAQNYNGILNELNLERDSMTPDSQDFEEGSIDYSLTDEEDEANKETILNYPTSKVQAEFSTPTAKNSLIIPTKEEIKGVRASTIYTNLSSDSSAMITSYLSNNSSKLTARKNAKNKPEPEEEFEVVEIKPKRLQTDRSIHASVRKSTLAFPNLLYCPTCNEDTYSIINFQVQNLGFIDSVRFFFNAIRCCREANSLSKYQEVVHTCRKCKNVLARVRFA</sequence>
<dbReference type="EMBL" id="CAJZBQ010000047">
    <property type="protein sequence ID" value="CAG9329476.1"/>
    <property type="molecule type" value="Genomic_DNA"/>
</dbReference>